<dbReference type="GeneID" id="117577842"/>
<reference evidence="3" key="1">
    <citation type="submission" date="2025-08" db="UniProtKB">
        <authorList>
            <consortium name="RefSeq"/>
        </authorList>
    </citation>
    <scope>IDENTIFICATION</scope>
    <source>
        <strain evidence="3">15112-1751.03</strain>
        <tissue evidence="3">Whole Adult</tissue>
    </source>
</reference>
<evidence type="ECO:0000256" key="1">
    <source>
        <dbReference type="SAM" id="MobiDB-lite"/>
    </source>
</evidence>
<feature type="compositionally biased region" description="Low complexity" evidence="1">
    <location>
        <begin position="95"/>
        <end position="107"/>
    </location>
</feature>
<dbReference type="Proteomes" id="UP000515160">
    <property type="component" value="Chromosome X"/>
</dbReference>
<feature type="region of interest" description="Disordered" evidence="1">
    <location>
        <begin position="93"/>
        <end position="114"/>
    </location>
</feature>
<dbReference type="RefSeq" id="XP_034118677.1">
    <property type="nucleotide sequence ID" value="XM_034262786.2"/>
</dbReference>
<name>A0A6P8ZFS8_DROAB</name>
<evidence type="ECO:0000313" key="3">
    <source>
        <dbReference type="RefSeq" id="XP_034118677.1"/>
    </source>
</evidence>
<dbReference type="OrthoDB" id="7965105at2759"/>
<dbReference type="CTD" id="31764"/>
<evidence type="ECO:0000313" key="2">
    <source>
        <dbReference type="Proteomes" id="UP000515160"/>
    </source>
</evidence>
<dbReference type="AlphaFoldDB" id="A0A6P8ZFS8"/>
<sequence>MLDIKSCLKISFQGDTGFIICETGSSYDQIIDQICTRFNIPQSQRAGLVLSNGQGYVFEQQLLEYFLLLFPCPELTFQLRIDWQKLRRSIEKQSRPSSESSSNPVEQEQPEAEAEAEYVAVPVHRQNCFLGALPTSFAPAPTALRRQHSFVQQQQQHQLQLQQQPPLRALRQLSSVTAARPHHSQAKRLRLQLCQRSRRPAPAAAAPHLALLATAVAAATASRSIRI</sequence>
<protein>
    <submittedName>
        <fullName evidence="3">Uncharacterized protein LOC117577842</fullName>
    </submittedName>
</protein>
<gene>
    <name evidence="3" type="primary">LOC117577842</name>
</gene>
<proteinExistence type="predicted"/>
<keyword evidence="2" id="KW-1185">Reference proteome</keyword>
<accession>A0A6P8ZFS8</accession>
<organism evidence="2 3">
    <name type="scientific">Drosophila albomicans</name>
    <name type="common">Fruit fly</name>
    <dbReference type="NCBI Taxonomy" id="7291"/>
    <lineage>
        <taxon>Eukaryota</taxon>
        <taxon>Metazoa</taxon>
        <taxon>Ecdysozoa</taxon>
        <taxon>Arthropoda</taxon>
        <taxon>Hexapoda</taxon>
        <taxon>Insecta</taxon>
        <taxon>Pterygota</taxon>
        <taxon>Neoptera</taxon>
        <taxon>Endopterygota</taxon>
        <taxon>Diptera</taxon>
        <taxon>Brachycera</taxon>
        <taxon>Muscomorpha</taxon>
        <taxon>Ephydroidea</taxon>
        <taxon>Drosophilidae</taxon>
        <taxon>Drosophila</taxon>
    </lineage>
</organism>